<comment type="caution">
    <text evidence="1">The sequence shown here is derived from an EMBL/GenBank/DDBJ whole genome shotgun (WGS) entry which is preliminary data.</text>
</comment>
<dbReference type="Proteomes" id="UP001140453">
    <property type="component" value="Unassembled WGS sequence"/>
</dbReference>
<dbReference type="OrthoDB" id="5238182at2759"/>
<dbReference type="AlphaFoldDB" id="A0A9W8YLM3"/>
<dbReference type="EMBL" id="JAPEVB010000005">
    <property type="protein sequence ID" value="KAJ4387652.1"/>
    <property type="molecule type" value="Genomic_DNA"/>
</dbReference>
<reference evidence="1" key="1">
    <citation type="submission" date="2022-10" db="EMBL/GenBank/DDBJ databases">
        <title>Tapping the CABI collections for fungal endophytes: first genome assemblies for Collariella, Neodidymelliopsis, Ascochyta clinopodiicola, Didymella pomorum, Didymosphaeria variabile, Neocosmospora piperis and Neocucurbitaria cava.</title>
        <authorList>
            <person name="Hill R."/>
        </authorList>
    </citation>
    <scope>NUCLEOTIDE SEQUENCE</scope>
    <source>
        <strain evidence="1">IMI 355082</strain>
    </source>
</reference>
<gene>
    <name evidence="1" type="ORF">N0V93_008249</name>
</gene>
<name>A0A9W8YLM3_9PEZI</name>
<organism evidence="1 2">
    <name type="scientific">Gnomoniopsis smithogilvyi</name>
    <dbReference type="NCBI Taxonomy" id="1191159"/>
    <lineage>
        <taxon>Eukaryota</taxon>
        <taxon>Fungi</taxon>
        <taxon>Dikarya</taxon>
        <taxon>Ascomycota</taxon>
        <taxon>Pezizomycotina</taxon>
        <taxon>Sordariomycetes</taxon>
        <taxon>Sordariomycetidae</taxon>
        <taxon>Diaporthales</taxon>
        <taxon>Gnomoniaceae</taxon>
        <taxon>Gnomoniopsis</taxon>
    </lineage>
</organism>
<sequence length="135" mass="14155">MSTNISCPTRSQPADLPIPGNITYAVIPGTNTSSPWMKTCCAPNPVHLVNDCWLWCEITSNMTSFDITDPDGGGKTSDANLGAFDFCLTSMKRPTNESMGTGWHVAGAGSYRASAGGSVKAAAFVIFLSVAGVLF</sequence>
<accession>A0A9W8YLM3</accession>
<keyword evidence="2" id="KW-1185">Reference proteome</keyword>
<protein>
    <submittedName>
        <fullName evidence="1">Uncharacterized protein</fullName>
    </submittedName>
</protein>
<proteinExistence type="predicted"/>
<evidence type="ECO:0000313" key="2">
    <source>
        <dbReference type="Proteomes" id="UP001140453"/>
    </source>
</evidence>
<evidence type="ECO:0000313" key="1">
    <source>
        <dbReference type="EMBL" id="KAJ4387652.1"/>
    </source>
</evidence>